<evidence type="ECO:0000313" key="2">
    <source>
        <dbReference type="Proteomes" id="UP000245362"/>
    </source>
</evidence>
<dbReference type="InterPro" id="IPR021388">
    <property type="entry name" value="DUF3024"/>
</dbReference>
<keyword evidence="2" id="KW-1185">Reference proteome</keyword>
<organism evidence="1 2">
    <name type="scientific">Vibrio albus</name>
    <dbReference type="NCBI Taxonomy" id="2200953"/>
    <lineage>
        <taxon>Bacteria</taxon>
        <taxon>Pseudomonadati</taxon>
        <taxon>Pseudomonadota</taxon>
        <taxon>Gammaproteobacteria</taxon>
        <taxon>Vibrionales</taxon>
        <taxon>Vibrionaceae</taxon>
        <taxon>Vibrio</taxon>
    </lineage>
</organism>
<evidence type="ECO:0000313" key="1">
    <source>
        <dbReference type="EMBL" id="PWI32227.1"/>
    </source>
</evidence>
<gene>
    <name evidence="1" type="ORF">DI392_16250</name>
</gene>
<dbReference type="RefSeq" id="WP_109320752.1">
    <property type="nucleotide sequence ID" value="NZ_QFWT01000010.1"/>
</dbReference>
<dbReference type="EMBL" id="QFWT01000010">
    <property type="protein sequence ID" value="PWI32227.1"/>
    <property type="molecule type" value="Genomic_DNA"/>
</dbReference>
<dbReference type="AlphaFoldDB" id="A0A2U3B616"/>
<evidence type="ECO:0008006" key="3">
    <source>
        <dbReference type="Google" id="ProtNLM"/>
    </source>
</evidence>
<dbReference type="OrthoDB" id="1362002at2"/>
<dbReference type="Proteomes" id="UP000245362">
    <property type="component" value="Unassembled WGS sequence"/>
</dbReference>
<comment type="caution">
    <text evidence="1">The sequence shown here is derived from an EMBL/GenBank/DDBJ whole genome shotgun (WGS) entry which is preliminary data.</text>
</comment>
<accession>A0A2U3B616</accession>
<reference evidence="1 2" key="1">
    <citation type="submission" date="2018-05" db="EMBL/GenBank/DDBJ databases">
        <title>Vibrio limimaris sp. nov., isolated from marine sediment.</title>
        <authorList>
            <person name="Li C.-M."/>
        </authorList>
    </citation>
    <scope>NUCLEOTIDE SEQUENCE [LARGE SCALE GENOMIC DNA]</scope>
    <source>
        <strain evidence="1 2">E4404</strain>
    </source>
</reference>
<name>A0A2U3B616_9VIBR</name>
<proteinExistence type="predicted"/>
<dbReference type="Pfam" id="PF11225">
    <property type="entry name" value="DUF3024"/>
    <property type="match status" value="1"/>
</dbReference>
<protein>
    <recommendedName>
        <fullName evidence="3">DUF3024 domain-containing protein</fullName>
    </recommendedName>
</protein>
<sequence length="115" mass="13976">MAFSEFEQKRFDRIISTYIETRRPEEKIRNKLDINYRISGQSVEIFEIRPDWKDPSIIHEHPIAKTTYVKTANNWKIYWMRADLKWHGYEPDQTVNTLEQFIKILDTDEFGCFWG</sequence>